<evidence type="ECO:0000313" key="2">
    <source>
        <dbReference type="Proteomes" id="UP001177670"/>
    </source>
</evidence>
<accession>A0AA40GAV3</accession>
<comment type="caution">
    <text evidence="1">The sequence shown here is derived from an EMBL/GenBank/DDBJ whole genome shotgun (WGS) entry which is preliminary data.</text>
</comment>
<sequence>MFCHYCFKEFENFHTELDSKQKNSIRGTACLFAQQSFIQAMARVEKKKLQQGRQNVQAVTEAETRDAFAEFSL</sequence>
<evidence type="ECO:0000313" key="1">
    <source>
        <dbReference type="EMBL" id="KAK1134222.1"/>
    </source>
</evidence>
<dbReference type="Proteomes" id="UP001177670">
    <property type="component" value="Unassembled WGS sequence"/>
</dbReference>
<reference evidence="1" key="1">
    <citation type="submission" date="2021-10" db="EMBL/GenBank/DDBJ databases">
        <title>Melipona bicolor Genome sequencing and assembly.</title>
        <authorList>
            <person name="Araujo N.S."/>
            <person name="Arias M.C."/>
        </authorList>
    </citation>
    <scope>NUCLEOTIDE SEQUENCE</scope>
    <source>
        <strain evidence="1">USP_2M_L1-L4_2017</strain>
        <tissue evidence="1">Whole body</tissue>
    </source>
</reference>
<keyword evidence="2" id="KW-1185">Reference proteome</keyword>
<protein>
    <submittedName>
        <fullName evidence="1">Uncharacterized protein</fullName>
    </submittedName>
</protein>
<organism evidence="1 2">
    <name type="scientific">Melipona bicolor</name>
    <dbReference type="NCBI Taxonomy" id="60889"/>
    <lineage>
        <taxon>Eukaryota</taxon>
        <taxon>Metazoa</taxon>
        <taxon>Ecdysozoa</taxon>
        <taxon>Arthropoda</taxon>
        <taxon>Hexapoda</taxon>
        <taxon>Insecta</taxon>
        <taxon>Pterygota</taxon>
        <taxon>Neoptera</taxon>
        <taxon>Endopterygota</taxon>
        <taxon>Hymenoptera</taxon>
        <taxon>Apocrita</taxon>
        <taxon>Aculeata</taxon>
        <taxon>Apoidea</taxon>
        <taxon>Anthophila</taxon>
        <taxon>Apidae</taxon>
        <taxon>Melipona</taxon>
    </lineage>
</organism>
<gene>
    <name evidence="1" type="ORF">K0M31_012004</name>
</gene>
<dbReference type="AlphaFoldDB" id="A0AA40GAV3"/>
<proteinExistence type="predicted"/>
<name>A0AA40GAV3_9HYME</name>
<dbReference type="EMBL" id="JAHYIQ010000003">
    <property type="protein sequence ID" value="KAK1134222.1"/>
    <property type="molecule type" value="Genomic_DNA"/>
</dbReference>